<dbReference type="PANTHER" id="PTHR15321">
    <property type="entry name" value="TUMOR SUPPRESSOR P53-BINDING PROTEIN 1"/>
    <property type="match status" value="1"/>
</dbReference>
<feature type="domain" description="BRCT" evidence="2">
    <location>
        <begin position="806"/>
        <end position="908"/>
    </location>
</feature>
<dbReference type="InterPro" id="IPR001357">
    <property type="entry name" value="BRCT_dom"/>
</dbReference>
<name>A0A151SW96_CAJCA</name>
<dbReference type="SMART" id="SM00292">
    <property type="entry name" value="BRCT"/>
    <property type="match status" value="1"/>
</dbReference>
<feature type="compositionally biased region" description="Basic and acidic residues" evidence="1">
    <location>
        <begin position="751"/>
        <end position="770"/>
    </location>
</feature>
<gene>
    <name evidence="3" type="ORF">KK1_014498</name>
</gene>
<dbReference type="GO" id="GO:0000077">
    <property type="term" value="P:DNA damage checkpoint signaling"/>
    <property type="evidence" value="ECO:0007669"/>
    <property type="project" value="TreeGrafter"/>
</dbReference>
<dbReference type="InterPro" id="IPR036420">
    <property type="entry name" value="BRCT_dom_sf"/>
</dbReference>
<dbReference type="STRING" id="3821.A0A151SW96"/>
<dbReference type="AlphaFoldDB" id="A0A151SW96"/>
<proteinExistence type="predicted"/>
<dbReference type="Gramene" id="C.cajan_14074.t">
    <property type="protein sequence ID" value="C.cajan_14074.t"/>
    <property type="gene ID" value="C.cajan_14074"/>
</dbReference>
<dbReference type="GO" id="GO:0045944">
    <property type="term" value="P:positive regulation of transcription by RNA polymerase II"/>
    <property type="evidence" value="ECO:0007669"/>
    <property type="project" value="TreeGrafter"/>
</dbReference>
<organism evidence="3 4">
    <name type="scientific">Cajanus cajan</name>
    <name type="common">Pigeon pea</name>
    <name type="synonym">Cajanus indicus</name>
    <dbReference type="NCBI Taxonomy" id="3821"/>
    <lineage>
        <taxon>Eukaryota</taxon>
        <taxon>Viridiplantae</taxon>
        <taxon>Streptophyta</taxon>
        <taxon>Embryophyta</taxon>
        <taxon>Tracheophyta</taxon>
        <taxon>Spermatophyta</taxon>
        <taxon>Magnoliopsida</taxon>
        <taxon>eudicotyledons</taxon>
        <taxon>Gunneridae</taxon>
        <taxon>Pentapetalae</taxon>
        <taxon>rosids</taxon>
        <taxon>fabids</taxon>
        <taxon>Fabales</taxon>
        <taxon>Fabaceae</taxon>
        <taxon>Papilionoideae</taxon>
        <taxon>50 kb inversion clade</taxon>
        <taxon>NPAAA clade</taxon>
        <taxon>indigoferoid/millettioid clade</taxon>
        <taxon>Phaseoleae</taxon>
        <taxon>Cajanus</taxon>
    </lineage>
</organism>
<reference evidence="3 4" key="1">
    <citation type="journal article" date="2012" name="Nat. Biotechnol.">
        <title>Draft genome sequence of pigeonpea (Cajanus cajan), an orphan legume crop of resource-poor farmers.</title>
        <authorList>
            <person name="Varshney R.K."/>
            <person name="Chen W."/>
            <person name="Li Y."/>
            <person name="Bharti A.K."/>
            <person name="Saxena R.K."/>
            <person name="Schlueter J.A."/>
            <person name="Donoghue M.T."/>
            <person name="Azam S."/>
            <person name="Fan G."/>
            <person name="Whaley A.M."/>
            <person name="Farmer A.D."/>
            <person name="Sheridan J."/>
            <person name="Iwata A."/>
            <person name="Tuteja R."/>
            <person name="Penmetsa R.V."/>
            <person name="Wu W."/>
            <person name="Upadhyaya H.D."/>
            <person name="Yang S.P."/>
            <person name="Shah T."/>
            <person name="Saxena K.B."/>
            <person name="Michael T."/>
            <person name="McCombie W.R."/>
            <person name="Yang B."/>
            <person name="Zhang G."/>
            <person name="Yang H."/>
            <person name="Wang J."/>
            <person name="Spillane C."/>
            <person name="Cook D.R."/>
            <person name="May G.D."/>
            <person name="Xu X."/>
            <person name="Jackson S.A."/>
        </authorList>
    </citation>
    <scope>NUCLEOTIDE SEQUENCE [LARGE SCALE GENOMIC DNA]</scope>
    <source>
        <strain evidence="4">cv. Asha</strain>
    </source>
</reference>
<evidence type="ECO:0000313" key="4">
    <source>
        <dbReference type="Proteomes" id="UP000075243"/>
    </source>
</evidence>
<evidence type="ECO:0000259" key="2">
    <source>
        <dbReference type="PROSITE" id="PS50172"/>
    </source>
</evidence>
<accession>A0A151SW96</accession>
<sequence>MNKDLGPYQENGNDGKDFNAISSEEGRYKSCHLFLSGDSGSPVSVAPSPENVFHFSLHLSSDVDSLFCPIQDLSESHDVVIPSKVLSLQPVQPSIDFRENKHSMMDPLSCEPDVSVAFIPETVKKDASKSLIDTIDSIGQQKEGSEVKCSEDADVSNAVELSIAASEALVINDLVKMDSVSETMHTEAVLEVALRVKQARLKGLEDDFQFSNEESDYSDSLSDLNDIIMEDAYEDIGLSIGVPIENNLCNSTIFQAKGVSNVEKGSGCNNKQSDDELTYQLAIFDDKSKQKQLEVNVEREMQQNTDSPRHSLHCEKEMHSDDPGLGENTLNPFDNSLPISHQCIENSTDVLARNQTVGLTMIDLNSIRPPNSVNSSLDENSGNFKENWATYPAQKRFRSRWLGGWTCKELNSPSLNRNDAKCIPKFFVRETSFLTESVDIVQDENSCVLKHDPNCAIGSQLSMPSEDSHDKPDESMLQSQDVIRCSSLLSTDPLCSFVPCSLSLEHVNNNTFIDKKNDTEDFVPSSSEFKVDNFQLNLDNNVKFSCSDEKIMSLLDGIQGNDIRITETKMVEQITGNLKRAEHACLKNYSMIVQNQDLSLNYNLTELPTDQSMGSAASFGTKISESLLASKHADGNKTEKNNQHLVDHKSIIEITDDKSGDELKAADASNISAESLSDRRSPLILNHRIRRCLPGPVNVANDISVEKNMKEHIVPETVDQNQQNKNPNKMLVECNKFHSGRVRVRKQVRFSEKVEEPHPKRKLSKLESSHKRSSSVRAKRRRVSKSLTTSVPRMKHSSTNYCRSVVNDFMFLGIEFLLTGLSSQKERDMEALIRNSGGVVLYDIPSCRDPGGKRSSTSSHFPIILCMRKLQTTKFLYGCAVGASILKVDWLTDCLASGTILQPEKYMIFPNRHDMKWTRIGTAIHQRIQNLIFERVGILLHGKPSFCTKLACIIKHGGGQVFKTLQWLGRSSDEKSTLVGAIVVEDKATTSRHLKHCAKEQNIPMMVSSDYIFHIYGARYL</sequence>
<feature type="region of interest" description="Disordered" evidence="1">
    <location>
        <begin position="1"/>
        <end position="20"/>
    </location>
</feature>
<dbReference type="GO" id="GO:0005634">
    <property type="term" value="C:nucleus"/>
    <property type="evidence" value="ECO:0007669"/>
    <property type="project" value="TreeGrafter"/>
</dbReference>
<dbReference type="PANTHER" id="PTHR15321:SF3">
    <property type="entry name" value="TP53-BINDING PROTEIN 1"/>
    <property type="match status" value="1"/>
</dbReference>
<dbReference type="PROSITE" id="PS50172">
    <property type="entry name" value="BRCT"/>
    <property type="match status" value="1"/>
</dbReference>
<evidence type="ECO:0000256" key="1">
    <source>
        <dbReference type="SAM" id="MobiDB-lite"/>
    </source>
</evidence>
<dbReference type="Proteomes" id="UP000075243">
    <property type="component" value="Chromosome 10"/>
</dbReference>
<keyword evidence="4" id="KW-1185">Reference proteome</keyword>
<dbReference type="Gene3D" id="3.40.50.10190">
    <property type="entry name" value="BRCT domain"/>
    <property type="match status" value="2"/>
</dbReference>
<dbReference type="InterPro" id="IPR047252">
    <property type="entry name" value="TP53BP1-like"/>
</dbReference>
<dbReference type="GO" id="GO:0042393">
    <property type="term" value="F:histone binding"/>
    <property type="evidence" value="ECO:0007669"/>
    <property type="project" value="TreeGrafter"/>
</dbReference>
<evidence type="ECO:0000313" key="3">
    <source>
        <dbReference type="EMBL" id="KYP59070.1"/>
    </source>
</evidence>
<feature type="compositionally biased region" description="Basic residues" evidence="1">
    <location>
        <begin position="771"/>
        <end position="784"/>
    </location>
</feature>
<dbReference type="SUPFAM" id="SSF52113">
    <property type="entry name" value="BRCT domain"/>
    <property type="match status" value="1"/>
</dbReference>
<feature type="region of interest" description="Disordered" evidence="1">
    <location>
        <begin position="751"/>
        <end position="790"/>
    </location>
</feature>
<protein>
    <recommendedName>
        <fullName evidence="2">BRCT domain-containing protein</fullName>
    </recommendedName>
</protein>
<dbReference type="EMBL" id="CM003612">
    <property type="protein sequence ID" value="KYP59070.1"/>
    <property type="molecule type" value="Genomic_DNA"/>
</dbReference>
<dbReference type="OMA" id="CVNCAFI"/>